<dbReference type="PRINTS" id="PR00047">
    <property type="entry name" value="STROIDFINGER"/>
</dbReference>
<keyword evidence="7" id="KW-0238">DNA-binding</keyword>
<dbReference type="CDD" id="cd06968">
    <property type="entry name" value="NR_DBD_ROR"/>
    <property type="match status" value="1"/>
</dbReference>
<evidence type="ECO:0000256" key="2">
    <source>
        <dbReference type="ARBA" id="ARBA00008092"/>
    </source>
</evidence>
<evidence type="ECO:0000256" key="6">
    <source>
        <dbReference type="ARBA" id="ARBA00023015"/>
    </source>
</evidence>
<dbReference type="FunFam" id="3.30.50.10:FF:000003">
    <property type="entry name" value="Nuclear orphan receptor ROR-beta"/>
    <property type="match status" value="1"/>
</dbReference>
<comment type="function">
    <text evidence="11">Putative receptor whose ligand is not yet known.</text>
</comment>
<dbReference type="GO" id="GO:0000978">
    <property type="term" value="F:RNA polymerase II cis-regulatory region sequence-specific DNA binding"/>
    <property type="evidence" value="ECO:0007669"/>
    <property type="project" value="TreeGrafter"/>
</dbReference>
<evidence type="ECO:0000256" key="7">
    <source>
        <dbReference type="ARBA" id="ARBA00023125"/>
    </source>
</evidence>
<dbReference type="Pfam" id="PF00104">
    <property type="entry name" value="Hormone_recep"/>
    <property type="match status" value="1"/>
</dbReference>
<keyword evidence="9" id="KW-0675">Receptor</keyword>
<dbReference type="InterPro" id="IPR000536">
    <property type="entry name" value="Nucl_hrmn_rcpt_lig-bd"/>
</dbReference>
<dbReference type="InterPro" id="IPR001723">
    <property type="entry name" value="Nuclear_hrmn_rcpt"/>
</dbReference>
<feature type="compositionally biased region" description="Low complexity" evidence="14">
    <location>
        <begin position="514"/>
        <end position="535"/>
    </location>
</feature>
<dbReference type="PROSITE" id="PS51843">
    <property type="entry name" value="NR_LBD"/>
    <property type="match status" value="1"/>
</dbReference>
<evidence type="ECO:0000256" key="12">
    <source>
        <dbReference type="ARBA" id="ARBA00072676"/>
    </source>
</evidence>
<evidence type="ECO:0000256" key="11">
    <source>
        <dbReference type="ARBA" id="ARBA00055215"/>
    </source>
</evidence>
<dbReference type="InterPro" id="IPR044101">
    <property type="entry name" value="NR_DBD_ROR"/>
</dbReference>
<keyword evidence="4" id="KW-0863">Zinc-finger</keyword>
<evidence type="ECO:0000256" key="1">
    <source>
        <dbReference type="ARBA" id="ARBA00004123"/>
    </source>
</evidence>
<dbReference type="InterPro" id="IPR013088">
    <property type="entry name" value="Znf_NHR/GATA"/>
</dbReference>
<feature type="compositionally biased region" description="Polar residues" evidence="14">
    <location>
        <begin position="309"/>
        <end position="321"/>
    </location>
</feature>
<evidence type="ECO:0000259" key="15">
    <source>
        <dbReference type="PROSITE" id="PS51030"/>
    </source>
</evidence>
<feature type="domain" description="NR LBD" evidence="16">
    <location>
        <begin position="582"/>
        <end position="817"/>
    </location>
</feature>
<feature type="domain" description="Nuclear receptor" evidence="15">
    <location>
        <begin position="116"/>
        <end position="191"/>
    </location>
</feature>
<dbReference type="EMBL" id="HACA01006312">
    <property type="protein sequence ID" value="CDW23673.1"/>
    <property type="molecule type" value="Transcribed_RNA"/>
</dbReference>
<dbReference type="GO" id="GO:0004879">
    <property type="term" value="F:nuclear receptor activity"/>
    <property type="evidence" value="ECO:0007669"/>
    <property type="project" value="InterPro"/>
</dbReference>
<dbReference type="AlphaFoldDB" id="A0A0K2TCD5"/>
<dbReference type="PANTHER" id="PTHR45805:SF2">
    <property type="entry name" value="NUCLEAR HORMONE RECEPTOR HR3-RELATED"/>
    <property type="match status" value="1"/>
</dbReference>
<feature type="region of interest" description="Disordered" evidence="14">
    <location>
        <begin position="455"/>
        <end position="551"/>
    </location>
</feature>
<dbReference type="InterPro" id="IPR035500">
    <property type="entry name" value="NHR-like_dom_sf"/>
</dbReference>
<evidence type="ECO:0000256" key="13">
    <source>
        <dbReference type="ARBA" id="ARBA00077334"/>
    </source>
</evidence>
<evidence type="ECO:0000256" key="3">
    <source>
        <dbReference type="ARBA" id="ARBA00022723"/>
    </source>
</evidence>
<evidence type="ECO:0000256" key="14">
    <source>
        <dbReference type="SAM" id="MobiDB-lite"/>
    </source>
</evidence>
<dbReference type="SMART" id="SM00399">
    <property type="entry name" value="ZnF_C4"/>
    <property type="match status" value="1"/>
</dbReference>
<feature type="region of interest" description="Disordered" evidence="14">
    <location>
        <begin position="39"/>
        <end position="75"/>
    </location>
</feature>
<feature type="compositionally biased region" description="Low complexity" evidence="14">
    <location>
        <begin position="327"/>
        <end position="348"/>
    </location>
</feature>
<dbReference type="PRINTS" id="PR00398">
    <property type="entry name" value="STRDHORMONER"/>
</dbReference>
<evidence type="ECO:0000313" key="17">
    <source>
        <dbReference type="EMBL" id="CDW23673.1"/>
    </source>
</evidence>
<keyword evidence="6" id="KW-0805">Transcription regulation</keyword>
<feature type="compositionally biased region" description="Polar residues" evidence="14">
    <location>
        <begin position="226"/>
        <end position="252"/>
    </location>
</feature>
<evidence type="ECO:0000256" key="8">
    <source>
        <dbReference type="ARBA" id="ARBA00023163"/>
    </source>
</evidence>
<dbReference type="PRINTS" id="PR00546">
    <property type="entry name" value="THYROIDHORMR"/>
</dbReference>
<dbReference type="OrthoDB" id="5771769at2759"/>
<evidence type="ECO:0000256" key="4">
    <source>
        <dbReference type="ARBA" id="ARBA00022771"/>
    </source>
</evidence>
<dbReference type="InterPro" id="IPR001628">
    <property type="entry name" value="Znf_hrmn_rcpt"/>
</dbReference>
<feature type="compositionally biased region" description="Polar residues" evidence="14">
    <location>
        <begin position="397"/>
        <end position="406"/>
    </location>
</feature>
<feature type="compositionally biased region" description="Low complexity" evidence="14">
    <location>
        <begin position="364"/>
        <end position="396"/>
    </location>
</feature>
<evidence type="ECO:0000259" key="16">
    <source>
        <dbReference type="PROSITE" id="PS51843"/>
    </source>
</evidence>
<dbReference type="PANTHER" id="PTHR45805">
    <property type="entry name" value="NUCLEAR HORMONE RECEPTOR HR3-RELATED"/>
    <property type="match status" value="1"/>
</dbReference>
<dbReference type="Pfam" id="PF00105">
    <property type="entry name" value="zf-C4"/>
    <property type="match status" value="1"/>
</dbReference>
<feature type="compositionally biased region" description="Basic residues" evidence="14">
    <location>
        <begin position="499"/>
        <end position="513"/>
    </location>
</feature>
<protein>
    <recommendedName>
        <fullName evidence="12">Probable nuclear hormone receptor HR3</fullName>
    </recommendedName>
    <alternativeName>
        <fullName evidence="13">Nuclear receptor subfamily 1 group F member 4</fullName>
    </alternativeName>
</protein>
<name>A0A0K2TCD5_LEPSM</name>
<keyword evidence="3" id="KW-0479">Metal-binding</keyword>
<dbReference type="PROSITE" id="PS51030">
    <property type="entry name" value="NUCLEAR_REC_DBD_2"/>
    <property type="match status" value="1"/>
</dbReference>
<sequence>MVNLLENKMATSSSNTDPKTGVVKIEVLDELFGYGWDEQPSKQPYYSPPTSTTSGPNSLLHNNNNNNNNNGDKIMDKVVLGHPDTTTASPIHGSSIVSSKNHSKKASFTAKTQIEIIPCKVCGDKSSGVHYGVITCEGCKGFFRRSQSSVVNYQCPRQKNCIVDRVNRNRCQFCRLQKCLALGMSRDAVKFGRMSKKQREKVEDEVRYHKEMNNQQSGGGGALTPSGRSSHNGNSPDSSCFDTQQQPSSTDMSYEGGGATSGFSYGSDLSPYNGGYTFTNIPPPPHPPPPPPQQQHPQPGSEWTDYGNVDSTTSPFDSRSTPLDIPNPNNTNSSNSNNNNNNNNSSNSGGIHGAPGPPESRIPSTSTASTSSSSSSSSSSSTSTSTTTTSSSGSASRHNNNNTSTAAIPKAESPSTLVAVPGMKHPSQTSYGSSNRIGMTIKQEVTDMISGQTHLEGREEEDPLSMGYDVDSTSNFATHQPSKSHHHLQPPPHPPSLHPSHHQPNHPSHHHPHPAVQQQQPPVHTQHHQPQAQQHPGHHHHPSGSFSSGMHNNHELYLLQEELQNDPDRIGVLLTNSIFEAHTRTSLLTRSQIHEQCKQGVDQVKLYTFKNMSQEELWLCAAQKLTNVIQQIIEFAKMVPGFMKFPQDDQITLLKGGAFELAVIRMSRYFDLSQNAVLFFDIMLPMESFMTTGDTGEMNLVNQIFDLAKGFAELQLSEVTLALYSAYILLQEDRTGLKSVEEIRKLNQAVFQTLQRELTNRPPMVPTKGDVSVLTKLLNKRHTLREINFLHTEALTRFRSGNGSMIEFPALYRELFSSDHPS</sequence>
<dbReference type="GO" id="GO:0005634">
    <property type="term" value="C:nucleus"/>
    <property type="evidence" value="ECO:0007669"/>
    <property type="project" value="UniProtKB-SubCell"/>
</dbReference>
<feature type="compositionally biased region" description="Polar residues" evidence="14">
    <location>
        <begin position="426"/>
        <end position="436"/>
    </location>
</feature>
<feature type="region of interest" description="Disordered" evidence="14">
    <location>
        <begin position="211"/>
        <end position="436"/>
    </location>
</feature>
<comment type="similarity">
    <text evidence="2">Belongs to the nuclear hormone receptor family. NR1 subfamily.</text>
</comment>
<accession>A0A0K2TCD5</accession>
<dbReference type="PROSITE" id="PS00031">
    <property type="entry name" value="NUCLEAR_REC_DBD_1"/>
    <property type="match status" value="1"/>
</dbReference>
<evidence type="ECO:0000256" key="10">
    <source>
        <dbReference type="ARBA" id="ARBA00023242"/>
    </source>
</evidence>
<feature type="compositionally biased region" description="Low complexity" evidence="14">
    <location>
        <begin position="44"/>
        <end position="54"/>
    </location>
</feature>
<dbReference type="SMART" id="SM00430">
    <property type="entry name" value="HOLI"/>
    <property type="match status" value="1"/>
</dbReference>
<comment type="subcellular location">
    <subcellularLocation>
        <location evidence="1">Nucleus</location>
    </subcellularLocation>
</comment>
<dbReference type="Gene3D" id="1.10.565.10">
    <property type="entry name" value="Retinoid X Receptor"/>
    <property type="match status" value="1"/>
</dbReference>
<dbReference type="InterPro" id="IPR001728">
    <property type="entry name" value="ThyrH_rcpt"/>
</dbReference>
<keyword evidence="5" id="KW-0862">Zinc</keyword>
<reference evidence="17" key="1">
    <citation type="submission" date="2014-05" db="EMBL/GenBank/DDBJ databases">
        <authorList>
            <person name="Chronopoulou M."/>
        </authorList>
    </citation>
    <scope>NUCLEOTIDE SEQUENCE</scope>
    <source>
        <tissue evidence="17">Whole organism</tissue>
    </source>
</reference>
<dbReference type="GO" id="GO:0008270">
    <property type="term" value="F:zinc ion binding"/>
    <property type="evidence" value="ECO:0007669"/>
    <property type="project" value="UniProtKB-KW"/>
</dbReference>
<evidence type="ECO:0000256" key="9">
    <source>
        <dbReference type="ARBA" id="ARBA00023170"/>
    </source>
</evidence>
<dbReference type="SUPFAM" id="SSF48508">
    <property type="entry name" value="Nuclear receptor ligand-binding domain"/>
    <property type="match status" value="1"/>
</dbReference>
<keyword evidence="8" id="KW-0804">Transcription</keyword>
<organism evidence="17">
    <name type="scientific">Lepeophtheirus salmonis</name>
    <name type="common">Salmon louse</name>
    <name type="synonym">Caligus salmonis</name>
    <dbReference type="NCBI Taxonomy" id="72036"/>
    <lineage>
        <taxon>Eukaryota</taxon>
        <taxon>Metazoa</taxon>
        <taxon>Ecdysozoa</taxon>
        <taxon>Arthropoda</taxon>
        <taxon>Crustacea</taxon>
        <taxon>Multicrustacea</taxon>
        <taxon>Hexanauplia</taxon>
        <taxon>Copepoda</taxon>
        <taxon>Siphonostomatoida</taxon>
        <taxon>Caligidae</taxon>
        <taxon>Lepeophtheirus</taxon>
    </lineage>
</organism>
<dbReference type="SUPFAM" id="SSF57716">
    <property type="entry name" value="Glucocorticoid receptor-like (DNA-binding domain)"/>
    <property type="match status" value="1"/>
</dbReference>
<proteinExistence type="inferred from homology"/>
<evidence type="ECO:0000256" key="5">
    <source>
        <dbReference type="ARBA" id="ARBA00022833"/>
    </source>
</evidence>
<feature type="compositionally biased region" description="Pro residues" evidence="14">
    <location>
        <begin position="281"/>
        <end position="294"/>
    </location>
</feature>
<dbReference type="Gene3D" id="3.30.50.10">
    <property type="entry name" value="Erythroid Transcription Factor GATA-1, subunit A"/>
    <property type="match status" value="1"/>
</dbReference>
<keyword evidence="10" id="KW-0539">Nucleus</keyword>